<keyword evidence="4 8" id="KW-0175">Coiled coil</keyword>
<reference evidence="10" key="1">
    <citation type="submission" date="2021-02" db="EMBL/GenBank/DDBJ databases">
        <authorList>
            <person name="Bekaert M."/>
        </authorList>
    </citation>
    <scope>NUCLEOTIDE SEQUENCE</scope>
    <source>
        <strain evidence="10">IoA-00</strain>
    </source>
</reference>
<feature type="region of interest" description="Disordered" evidence="9">
    <location>
        <begin position="104"/>
        <end position="182"/>
    </location>
</feature>
<evidence type="ECO:0000256" key="6">
    <source>
        <dbReference type="ARBA" id="ARBA00023306"/>
    </source>
</evidence>
<dbReference type="InterPro" id="IPR027417">
    <property type="entry name" value="P-loop_NTPase"/>
</dbReference>
<dbReference type="GO" id="GO:0032154">
    <property type="term" value="C:cleavage furrow"/>
    <property type="evidence" value="ECO:0007669"/>
    <property type="project" value="UniProtKB-SubCell"/>
</dbReference>
<dbReference type="PROSITE" id="PS51719">
    <property type="entry name" value="G_SEPTIN"/>
    <property type="match status" value="1"/>
</dbReference>
<name>A0A7R8D321_LEPSM</name>
<dbReference type="Gene3D" id="3.40.50.300">
    <property type="entry name" value="P-loop containing nucleotide triphosphate hydrolases"/>
    <property type="match status" value="1"/>
</dbReference>
<dbReference type="InterPro" id="IPR016491">
    <property type="entry name" value="Septin"/>
</dbReference>
<feature type="compositionally biased region" description="Basic and acidic residues" evidence="9">
    <location>
        <begin position="117"/>
        <end position="126"/>
    </location>
</feature>
<feature type="compositionally biased region" description="Polar residues" evidence="9">
    <location>
        <begin position="154"/>
        <end position="182"/>
    </location>
</feature>
<evidence type="ECO:0000256" key="5">
    <source>
        <dbReference type="ARBA" id="ARBA00023134"/>
    </source>
</evidence>
<protein>
    <submittedName>
        <fullName evidence="10">SEPT7</fullName>
    </submittedName>
</protein>
<proteinExistence type="inferred from homology"/>
<feature type="compositionally biased region" description="Low complexity" evidence="9">
    <location>
        <begin position="132"/>
        <end position="153"/>
    </location>
</feature>
<comment type="subcellular location">
    <subcellularLocation>
        <location evidence="1">Cleavage furrow</location>
    </subcellularLocation>
</comment>
<dbReference type="Pfam" id="PF00735">
    <property type="entry name" value="Septin"/>
    <property type="match status" value="1"/>
</dbReference>
<keyword evidence="3 7" id="KW-0547">Nucleotide-binding</keyword>
<dbReference type="GO" id="GO:0005856">
    <property type="term" value="C:cytoskeleton"/>
    <property type="evidence" value="ECO:0007669"/>
    <property type="project" value="UniProtKB-ARBA"/>
</dbReference>
<dbReference type="AlphaFoldDB" id="A0A7R8D321"/>
<feature type="region of interest" description="Disordered" evidence="9">
    <location>
        <begin position="584"/>
        <end position="606"/>
    </location>
</feature>
<keyword evidence="6" id="KW-0131">Cell cycle</keyword>
<evidence type="ECO:0000256" key="1">
    <source>
        <dbReference type="ARBA" id="ARBA00004626"/>
    </source>
</evidence>
<evidence type="ECO:0000256" key="7">
    <source>
        <dbReference type="RuleBase" id="RU004560"/>
    </source>
</evidence>
<dbReference type="GO" id="GO:0005525">
    <property type="term" value="F:GTP binding"/>
    <property type="evidence" value="ECO:0007669"/>
    <property type="project" value="UniProtKB-KW"/>
</dbReference>
<feature type="coiled-coil region" evidence="8">
    <location>
        <begin position="490"/>
        <end position="568"/>
    </location>
</feature>
<dbReference type="OrthoDB" id="416553at2759"/>
<dbReference type="Proteomes" id="UP000675881">
    <property type="component" value="Chromosome 7"/>
</dbReference>
<evidence type="ECO:0000256" key="3">
    <source>
        <dbReference type="ARBA" id="ARBA00022741"/>
    </source>
</evidence>
<accession>A0A7R8D321</accession>
<sequence>MDGGMSRSYAFVVYVCGNNKRKERVLKAGGWGRDLKISSFGVPVLVNGTKNLSITTKTNAKKRIFQEFGLSICESDSTSSIHTQRHYRFNRNSIKDTHSVLSNHKDNLKTSNNDSSNHIDSHRKYSSDVSNVKPTVPAKPPVATRYSSSPSSSATHGSNVSHNLGSSVGQSNNTPSPKKTQQLDGYVGFANLPNQVYRKAVKKGFEFTLMVVGESGLGKSTLINSMFLTDVYSEEHPGPSKRIKKTVQVETNKVVLSECGVNLTLTIVDTPGFGDAVNNSDCWDSVITYVESQYEAFLNAETRVNRVALPDTRVHSCLYFIAPTGHGLKPLDVEFMKRLHDKVNIIPVIAKADTMVPEEIEHFKKTNNASNSTIENKIYEFPDCDGEEKEGKKENVILKERVPFAVVGSNTVIETPEGKKIRGRKYPWGIVNIENMDHCDFMPLRNMLIRSHLHDLKEVTNIVHYENYRCKKLAGVSGGSVETIPNKNPLARIEEERREHQNKLAKMECEMEEVFERKVREKKQKLSDSEADLEVRHRESKEKLELQKNELEKQRAAFESEKSTWETLNGVTINDLKRLSLESLDGGKKKKRGSLVSHSEWEDKEE</sequence>
<keyword evidence="5 7" id="KW-0342">GTP-binding</keyword>
<gene>
    <name evidence="10" type="ORF">LSAA_13130</name>
</gene>
<comment type="similarity">
    <text evidence="7">Belongs to the TRAFAC class TrmE-Era-EngA-EngB-Septin-like GTPase superfamily. Septin GTPase family.</text>
</comment>
<dbReference type="CDD" id="cd01850">
    <property type="entry name" value="CDC_Septin"/>
    <property type="match status" value="1"/>
</dbReference>
<evidence type="ECO:0000256" key="8">
    <source>
        <dbReference type="SAM" id="Coils"/>
    </source>
</evidence>
<evidence type="ECO:0000313" key="11">
    <source>
        <dbReference type="Proteomes" id="UP000675881"/>
    </source>
</evidence>
<evidence type="ECO:0000313" key="10">
    <source>
        <dbReference type="EMBL" id="CAF3006815.1"/>
    </source>
</evidence>
<dbReference type="SUPFAM" id="SSF52540">
    <property type="entry name" value="P-loop containing nucleoside triphosphate hydrolases"/>
    <property type="match status" value="1"/>
</dbReference>
<dbReference type="PANTHER" id="PTHR18884">
    <property type="entry name" value="SEPTIN"/>
    <property type="match status" value="1"/>
</dbReference>
<keyword evidence="11" id="KW-1185">Reference proteome</keyword>
<evidence type="ECO:0000256" key="9">
    <source>
        <dbReference type="SAM" id="MobiDB-lite"/>
    </source>
</evidence>
<evidence type="ECO:0000256" key="2">
    <source>
        <dbReference type="ARBA" id="ARBA00022618"/>
    </source>
</evidence>
<evidence type="ECO:0000256" key="4">
    <source>
        <dbReference type="ARBA" id="ARBA00023054"/>
    </source>
</evidence>
<organism evidence="10 11">
    <name type="scientific">Lepeophtheirus salmonis</name>
    <name type="common">Salmon louse</name>
    <name type="synonym">Caligus salmonis</name>
    <dbReference type="NCBI Taxonomy" id="72036"/>
    <lineage>
        <taxon>Eukaryota</taxon>
        <taxon>Metazoa</taxon>
        <taxon>Ecdysozoa</taxon>
        <taxon>Arthropoda</taxon>
        <taxon>Crustacea</taxon>
        <taxon>Multicrustacea</taxon>
        <taxon>Hexanauplia</taxon>
        <taxon>Copepoda</taxon>
        <taxon>Siphonostomatoida</taxon>
        <taxon>Caligidae</taxon>
        <taxon>Lepeophtheirus</taxon>
    </lineage>
</organism>
<dbReference type="InterPro" id="IPR030379">
    <property type="entry name" value="G_SEPTIN_dom"/>
</dbReference>
<dbReference type="GO" id="GO:0051301">
    <property type="term" value="P:cell division"/>
    <property type="evidence" value="ECO:0007669"/>
    <property type="project" value="UniProtKB-KW"/>
</dbReference>
<dbReference type="FunFam" id="3.40.50.300:FF:000162">
    <property type="entry name" value="septin-7 isoform X1"/>
    <property type="match status" value="1"/>
</dbReference>
<dbReference type="EMBL" id="HG994586">
    <property type="protein sequence ID" value="CAF3006815.1"/>
    <property type="molecule type" value="Genomic_DNA"/>
</dbReference>
<keyword evidence="2" id="KW-0132">Cell division</keyword>